<dbReference type="SUPFAM" id="SSF52540">
    <property type="entry name" value="P-loop containing nucleoside triphosphate hydrolases"/>
    <property type="match status" value="1"/>
</dbReference>
<geneLocation type="plasmid" evidence="1 2">
    <name>pBs5S5a</name>
</geneLocation>
<protein>
    <recommendedName>
        <fullName evidence="3">Protein CR006 P-loop domain-containing protein</fullName>
    </recommendedName>
</protein>
<keyword evidence="1" id="KW-0614">Plasmid</keyword>
<dbReference type="Proteomes" id="UP001432046">
    <property type="component" value="Plasmid pBs5S5a"/>
</dbReference>
<reference evidence="1" key="1">
    <citation type="journal article" date="2021" name="Int. J. Syst. Evol. Microbiol.">
        <title>Bradyrhizobium septentrionale sp. nov. (sv. septentrionale) and Bradyrhizobium quebecense sp. nov. (sv. septentrionale) associated with legumes native to Canada possess rearranged symbiosis genes and numerous insertion sequences.</title>
        <authorList>
            <person name="Bromfield E.S.P."/>
            <person name="Cloutier S."/>
        </authorList>
    </citation>
    <scope>NUCLEOTIDE SEQUENCE</scope>
    <source>
        <strain evidence="1">5S5</strain>
    </source>
</reference>
<organism evidence="1 2">
    <name type="scientific">Bradyrhizobium septentrionale</name>
    <dbReference type="NCBI Taxonomy" id="1404411"/>
    <lineage>
        <taxon>Bacteria</taxon>
        <taxon>Pseudomonadati</taxon>
        <taxon>Pseudomonadota</taxon>
        <taxon>Alphaproteobacteria</taxon>
        <taxon>Hyphomicrobiales</taxon>
        <taxon>Nitrobacteraceae</taxon>
        <taxon>Bradyrhizobium</taxon>
    </lineage>
</organism>
<proteinExistence type="predicted"/>
<dbReference type="EMBL" id="CP147713">
    <property type="protein sequence ID" value="WXC84777.1"/>
    <property type="molecule type" value="Genomic_DNA"/>
</dbReference>
<name>A0ABZ2PC09_9BRAD</name>
<accession>A0ABZ2PC09</accession>
<reference evidence="1" key="2">
    <citation type="submission" date="2024-03" db="EMBL/GenBank/DDBJ databases">
        <authorList>
            <person name="Bromfield E.S.P."/>
            <person name="Cloutier S."/>
        </authorList>
    </citation>
    <scope>NUCLEOTIDE SEQUENCE</scope>
    <source>
        <strain evidence="1">5S5</strain>
        <plasmid evidence="1">pBs5S5a</plasmid>
    </source>
</reference>
<evidence type="ECO:0008006" key="3">
    <source>
        <dbReference type="Google" id="ProtNLM"/>
    </source>
</evidence>
<keyword evidence="2" id="KW-1185">Reference proteome</keyword>
<dbReference type="InterPro" id="IPR027417">
    <property type="entry name" value="P-loop_NTPase"/>
</dbReference>
<dbReference type="Gene3D" id="3.40.50.300">
    <property type="entry name" value="P-loop containing nucleotide triphosphate hydrolases"/>
    <property type="match status" value="1"/>
</dbReference>
<evidence type="ECO:0000313" key="2">
    <source>
        <dbReference type="Proteomes" id="UP001432046"/>
    </source>
</evidence>
<dbReference type="RefSeq" id="WP_338835185.1">
    <property type="nucleotide sequence ID" value="NZ_CP147713.1"/>
</dbReference>
<gene>
    <name evidence="1" type="ORF">WDK88_45720</name>
</gene>
<evidence type="ECO:0000313" key="1">
    <source>
        <dbReference type="EMBL" id="WXC84777.1"/>
    </source>
</evidence>
<sequence>MTELEAFKAARAADKTLLDEAIEFLDTSVALLEIPDKIAAVVAKAATVKDRVNGAATGTLQAFQGYQQAWKELEPKLSALISSDAFVARIDAVGKTLKLEPKIRLLDRYEKVLEESQELIRSVESEMQTRQAALLNTRGAEVKALYDRLNRGADVVFDSMEPGTDSMKLNATSFGTKMPAAANLSECQLNCLGLSMWLMRATTPASPFGFILLDDPVQSMDDDHTEAFIADVVPHLLDDHGKQVIVLSHVKRITERLRELNGSRALKVYHYDSYARGGPAITEQIAVQKLLTEIKGAAKGNEENRAYAVDRIRVLSERFIRELHLQIMGVPAPSPTYDRASAKELLPLFQTITGTLPSEHAGLRDTVHFCDPAHHTQVGYAVPTLPNIQPHISRLETFLKKYGLI</sequence>